<feature type="binding site" evidence="5">
    <location>
        <position position="88"/>
    </location>
    <ligand>
        <name>Mg(2+)</name>
        <dbReference type="ChEBI" id="CHEBI:18420"/>
        <label>1</label>
        <note>catalytic</note>
    </ligand>
</feature>
<dbReference type="Gene3D" id="3.40.190.80">
    <property type="match status" value="1"/>
</dbReference>
<dbReference type="SUPFAM" id="SSF56655">
    <property type="entry name" value="Carbohydrate phosphatase"/>
    <property type="match status" value="1"/>
</dbReference>
<dbReference type="EMBL" id="RCDD01000001">
    <property type="protein sequence ID" value="RLK60886.1"/>
    <property type="molecule type" value="Genomic_DNA"/>
</dbReference>
<sequence>MFYGALVTFIPWPIPEPDLPASVNSVLADAANAAVAAYRTARQMLTRPELSEEVAMGADGTPTMRVDSLVEDAIAESAQANRVNLLSEEAGFIDNGSSTTLVIDPLDGSANAASGVPLSCFSGVLTRDSIAVEAVTVWLDTGRVWWARVGQSTPYRTTGRTTLDGAAVSLLRPKRNNGDAWQRVAARAGRLRILGTTCLETALVAEGSVDAFADPGSDTLRIVDLAAALVLVPAAGGAVIDAHGRPLDFDPDLTRRWSGIAAATSALADQLAEAVLG</sequence>
<dbReference type="AlphaFoldDB" id="A0A421B8N5"/>
<comment type="cofactor">
    <cofactor evidence="5">
        <name>Mg(2+)</name>
        <dbReference type="ChEBI" id="CHEBI:18420"/>
    </cofactor>
</comment>
<dbReference type="PANTHER" id="PTHR20854">
    <property type="entry name" value="INOSITOL MONOPHOSPHATASE"/>
    <property type="match status" value="1"/>
</dbReference>
<organism evidence="6 7">
    <name type="scientific">Actinokineospora cianjurensis</name>
    <dbReference type="NCBI Taxonomy" id="585224"/>
    <lineage>
        <taxon>Bacteria</taxon>
        <taxon>Bacillati</taxon>
        <taxon>Actinomycetota</taxon>
        <taxon>Actinomycetes</taxon>
        <taxon>Pseudonocardiales</taxon>
        <taxon>Pseudonocardiaceae</taxon>
        <taxon>Actinokineospora</taxon>
    </lineage>
</organism>
<proteinExistence type="predicted"/>
<comment type="catalytic activity">
    <reaction evidence="1">
        <text>a myo-inositol phosphate + H2O = myo-inositol + phosphate</text>
        <dbReference type="Rhea" id="RHEA:24056"/>
        <dbReference type="ChEBI" id="CHEBI:15377"/>
        <dbReference type="ChEBI" id="CHEBI:17268"/>
        <dbReference type="ChEBI" id="CHEBI:43474"/>
        <dbReference type="ChEBI" id="CHEBI:84139"/>
        <dbReference type="EC" id="3.1.3.25"/>
    </reaction>
</comment>
<accession>A0A421B8N5</accession>
<dbReference type="GO" id="GO:0046872">
    <property type="term" value="F:metal ion binding"/>
    <property type="evidence" value="ECO:0007669"/>
    <property type="project" value="UniProtKB-KW"/>
</dbReference>
<dbReference type="Gene3D" id="3.30.540.10">
    <property type="entry name" value="Fructose-1,6-Bisphosphatase, subunit A, domain 1"/>
    <property type="match status" value="1"/>
</dbReference>
<keyword evidence="7" id="KW-1185">Reference proteome</keyword>
<feature type="binding site" evidence="5">
    <location>
        <position position="106"/>
    </location>
    <ligand>
        <name>Mg(2+)</name>
        <dbReference type="ChEBI" id="CHEBI:18420"/>
        <label>1</label>
        <note>catalytic</note>
    </ligand>
</feature>
<dbReference type="GO" id="GO:0008934">
    <property type="term" value="F:inositol monophosphate 1-phosphatase activity"/>
    <property type="evidence" value="ECO:0007669"/>
    <property type="project" value="TreeGrafter"/>
</dbReference>
<feature type="binding site" evidence="5">
    <location>
        <position position="104"/>
    </location>
    <ligand>
        <name>Mg(2+)</name>
        <dbReference type="ChEBI" id="CHEBI:18420"/>
        <label>1</label>
        <note>catalytic</note>
    </ligand>
</feature>
<dbReference type="PANTHER" id="PTHR20854:SF4">
    <property type="entry name" value="INOSITOL-1-MONOPHOSPHATASE-RELATED"/>
    <property type="match status" value="1"/>
</dbReference>
<feature type="binding site" evidence="5">
    <location>
        <position position="107"/>
    </location>
    <ligand>
        <name>Mg(2+)</name>
        <dbReference type="ChEBI" id="CHEBI:18420"/>
        <label>1</label>
        <note>catalytic</note>
    </ligand>
</feature>
<evidence type="ECO:0000313" key="6">
    <source>
        <dbReference type="EMBL" id="RLK60886.1"/>
    </source>
</evidence>
<dbReference type="PROSITE" id="PS00630">
    <property type="entry name" value="IMP_2"/>
    <property type="match status" value="1"/>
</dbReference>
<protein>
    <recommendedName>
        <fullName evidence="2">inositol-phosphate phosphatase</fullName>
        <ecNumber evidence="2">3.1.3.25</ecNumber>
    </recommendedName>
</protein>
<name>A0A421B8N5_9PSEU</name>
<dbReference type="PRINTS" id="PR00377">
    <property type="entry name" value="IMPHPHTASES"/>
</dbReference>
<dbReference type="EC" id="3.1.3.25" evidence="2"/>
<evidence type="ECO:0000256" key="4">
    <source>
        <dbReference type="ARBA" id="ARBA00022842"/>
    </source>
</evidence>
<evidence type="ECO:0000256" key="5">
    <source>
        <dbReference type="PIRSR" id="PIRSR600760-2"/>
    </source>
</evidence>
<evidence type="ECO:0000256" key="2">
    <source>
        <dbReference type="ARBA" id="ARBA00013106"/>
    </source>
</evidence>
<evidence type="ECO:0000256" key="3">
    <source>
        <dbReference type="ARBA" id="ARBA00022723"/>
    </source>
</evidence>
<dbReference type="GO" id="GO:0006020">
    <property type="term" value="P:inositol metabolic process"/>
    <property type="evidence" value="ECO:0007669"/>
    <property type="project" value="TreeGrafter"/>
</dbReference>
<dbReference type="InterPro" id="IPR020550">
    <property type="entry name" value="Inositol_monophosphatase_CS"/>
</dbReference>
<gene>
    <name evidence="6" type="ORF">CLV68_1400</name>
</gene>
<evidence type="ECO:0000313" key="7">
    <source>
        <dbReference type="Proteomes" id="UP000282454"/>
    </source>
</evidence>
<dbReference type="Pfam" id="PF00459">
    <property type="entry name" value="Inositol_P"/>
    <property type="match status" value="1"/>
</dbReference>
<dbReference type="InterPro" id="IPR000760">
    <property type="entry name" value="Inositol_monophosphatase-like"/>
</dbReference>
<comment type="caution">
    <text evidence="6">The sequence shown here is derived from an EMBL/GenBank/DDBJ whole genome shotgun (WGS) entry which is preliminary data.</text>
</comment>
<dbReference type="GO" id="GO:0046854">
    <property type="term" value="P:phosphatidylinositol phosphate biosynthetic process"/>
    <property type="evidence" value="ECO:0007669"/>
    <property type="project" value="InterPro"/>
</dbReference>
<keyword evidence="4 5" id="KW-0460">Magnesium</keyword>
<dbReference type="Proteomes" id="UP000282454">
    <property type="component" value="Unassembled WGS sequence"/>
</dbReference>
<reference evidence="6 7" key="1">
    <citation type="submission" date="2018-10" db="EMBL/GenBank/DDBJ databases">
        <title>Genomic Encyclopedia of Archaeal and Bacterial Type Strains, Phase II (KMG-II): from individual species to whole genera.</title>
        <authorList>
            <person name="Goeker M."/>
        </authorList>
    </citation>
    <scope>NUCLEOTIDE SEQUENCE [LARGE SCALE GENOMIC DNA]</scope>
    <source>
        <strain evidence="6 7">DSM 45657</strain>
    </source>
</reference>
<feature type="binding site" evidence="5">
    <location>
        <position position="224"/>
    </location>
    <ligand>
        <name>Mg(2+)</name>
        <dbReference type="ChEBI" id="CHEBI:18420"/>
        <label>1</label>
        <note>catalytic</note>
    </ligand>
</feature>
<keyword evidence="3 5" id="KW-0479">Metal-binding</keyword>
<evidence type="ECO:0000256" key="1">
    <source>
        <dbReference type="ARBA" id="ARBA00001033"/>
    </source>
</evidence>
<dbReference type="GO" id="GO:0007165">
    <property type="term" value="P:signal transduction"/>
    <property type="evidence" value="ECO:0007669"/>
    <property type="project" value="TreeGrafter"/>
</dbReference>